<organism evidence="1 2">
    <name type="scientific">Dendrobium chrysotoxum</name>
    <name type="common">Orchid</name>
    <dbReference type="NCBI Taxonomy" id="161865"/>
    <lineage>
        <taxon>Eukaryota</taxon>
        <taxon>Viridiplantae</taxon>
        <taxon>Streptophyta</taxon>
        <taxon>Embryophyta</taxon>
        <taxon>Tracheophyta</taxon>
        <taxon>Spermatophyta</taxon>
        <taxon>Magnoliopsida</taxon>
        <taxon>Liliopsida</taxon>
        <taxon>Asparagales</taxon>
        <taxon>Orchidaceae</taxon>
        <taxon>Epidendroideae</taxon>
        <taxon>Malaxideae</taxon>
        <taxon>Dendrobiinae</taxon>
        <taxon>Dendrobium</taxon>
    </lineage>
</organism>
<evidence type="ECO:0000313" key="2">
    <source>
        <dbReference type="Proteomes" id="UP000775213"/>
    </source>
</evidence>
<dbReference type="AlphaFoldDB" id="A0AAV7FMR8"/>
<dbReference type="EMBL" id="JAGFBR010000755">
    <property type="protein sequence ID" value="KAH0436094.1"/>
    <property type="molecule type" value="Genomic_DNA"/>
</dbReference>
<evidence type="ECO:0000313" key="1">
    <source>
        <dbReference type="EMBL" id="KAH0436094.1"/>
    </source>
</evidence>
<sequence>MPRDGGRCKEIVCPLIIDIVSLDSDYEARSSKTHIREDVLKHIYIDRCHANKIERETSTLDIKAISLRAVKKFKKSTTYHREIQCFTQEAYEKLFDVEVKDLERQSLEEVHRKTRVDIEGLTLSQASEVSPADSGDDGIESELKKVFSSDDDVVEMT</sequence>
<reference evidence="1 2" key="1">
    <citation type="journal article" date="2021" name="Hortic Res">
        <title>Chromosome-scale assembly of the Dendrobium chrysotoxum genome enhances the understanding of orchid evolution.</title>
        <authorList>
            <person name="Zhang Y."/>
            <person name="Zhang G.Q."/>
            <person name="Zhang D."/>
            <person name="Liu X.D."/>
            <person name="Xu X.Y."/>
            <person name="Sun W.H."/>
            <person name="Yu X."/>
            <person name="Zhu X."/>
            <person name="Wang Z.W."/>
            <person name="Zhao X."/>
            <person name="Zhong W.Y."/>
            <person name="Chen H."/>
            <person name="Yin W.L."/>
            <person name="Huang T."/>
            <person name="Niu S.C."/>
            <person name="Liu Z.J."/>
        </authorList>
    </citation>
    <scope>NUCLEOTIDE SEQUENCE [LARGE SCALE GENOMIC DNA]</scope>
    <source>
        <strain evidence="1">Lindl</strain>
    </source>
</reference>
<protein>
    <submittedName>
        <fullName evidence="1">Uncharacterized protein</fullName>
    </submittedName>
</protein>
<accession>A0AAV7FMR8</accession>
<dbReference type="Proteomes" id="UP000775213">
    <property type="component" value="Unassembled WGS sequence"/>
</dbReference>
<comment type="caution">
    <text evidence="1">The sequence shown here is derived from an EMBL/GenBank/DDBJ whole genome shotgun (WGS) entry which is preliminary data.</text>
</comment>
<proteinExistence type="predicted"/>
<keyword evidence="2" id="KW-1185">Reference proteome</keyword>
<name>A0AAV7FMR8_DENCH</name>
<gene>
    <name evidence="1" type="ORF">IEQ34_026475</name>
</gene>